<dbReference type="OrthoDB" id="6132182at2759"/>
<comment type="catalytic activity">
    <reaction evidence="10">
        <text>L-tyrosine + O2 = L-dopaquinone + H2O</text>
        <dbReference type="Rhea" id="RHEA:18117"/>
        <dbReference type="ChEBI" id="CHEBI:15377"/>
        <dbReference type="ChEBI" id="CHEBI:15379"/>
        <dbReference type="ChEBI" id="CHEBI:57924"/>
        <dbReference type="ChEBI" id="CHEBI:58315"/>
        <dbReference type="EC" id="1.14.18.1"/>
    </reaction>
</comment>
<dbReference type="GO" id="GO:0046872">
    <property type="term" value="F:metal ion binding"/>
    <property type="evidence" value="ECO:0007669"/>
    <property type="project" value="UniProtKB-KW"/>
</dbReference>
<dbReference type="InterPro" id="IPR050316">
    <property type="entry name" value="Tyrosinase/Hemocyanin"/>
</dbReference>
<organism evidence="14 15">
    <name type="scientific">Amanita muscaria (strain Koide BX008)</name>
    <dbReference type="NCBI Taxonomy" id="946122"/>
    <lineage>
        <taxon>Eukaryota</taxon>
        <taxon>Fungi</taxon>
        <taxon>Dikarya</taxon>
        <taxon>Basidiomycota</taxon>
        <taxon>Agaricomycotina</taxon>
        <taxon>Agaricomycetes</taxon>
        <taxon>Agaricomycetidae</taxon>
        <taxon>Agaricales</taxon>
        <taxon>Pluteineae</taxon>
        <taxon>Amanitaceae</taxon>
        <taxon>Amanita</taxon>
    </lineage>
</organism>
<evidence type="ECO:0000256" key="6">
    <source>
        <dbReference type="ARBA" id="ARBA00023008"/>
    </source>
</evidence>
<dbReference type="InterPro" id="IPR041640">
    <property type="entry name" value="Tyrosinase_C"/>
</dbReference>
<protein>
    <recommendedName>
        <fullName evidence="3">tyrosinase</fullName>
        <ecNumber evidence="3">1.14.18.1</ecNumber>
    </recommendedName>
</protein>
<comment type="similarity">
    <text evidence="2">Belongs to the tyrosinase family.</text>
</comment>
<reference evidence="14 15" key="1">
    <citation type="submission" date="2014-04" db="EMBL/GenBank/DDBJ databases">
        <title>Evolutionary Origins and Diversification of the Mycorrhizal Mutualists.</title>
        <authorList>
            <consortium name="DOE Joint Genome Institute"/>
            <consortium name="Mycorrhizal Genomics Consortium"/>
            <person name="Kohler A."/>
            <person name="Kuo A."/>
            <person name="Nagy L.G."/>
            <person name="Floudas D."/>
            <person name="Copeland A."/>
            <person name="Barry K.W."/>
            <person name="Cichocki N."/>
            <person name="Veneault-Fourrey C."/>
            <person name="LaButti K."/>
            <person name="Lindquist E.A."/>
            <person name="Lipzen A."/>
            <person name="Lundell T."/>
            <person name="Morin E."/>
            <person name="Murat C."/>
            <person name="Riley R."/>
            <person name="Ohm R."/>
            <person name="Sun H."/>
            <person name="Tunlid A."/>
            <person name="Henrissat B."/>
            <person name="Grigoriev I.V."/>
            <person name="Hibbett D.S."/>
            <person name="Martin F."/>
        </authorList>
    </citation>
    <scope>NUCLEOTIDE SEQUENCE [LARGE SCALE GENOMIC DNA]</scope>
    <source>
        <strain evidence="14 15">Koide BX008</strain>
    </source>
</reference>
<name>A0A0C2X1R3_AMAMK</name>
<evidence type="ECO:0000259" key="13">
    <source>
        <dbReference type="PROSITE" id="PS00498"/>
    </source>
</evidence>
<accession>A0A0C2X1R3</accession>
<dbReference type="SUPFAM" id="SSF48056">
    <property type="entry name" value="Di-copper centre-containing domain"/>
    <property type="match status" value="1"/>
</dbReference>
<dbReference type="Pfam" id="PF18132">
    <property type="entry name" value="Tyrosinase_C"/>
    <property type="match status" value="1"/>
</dbReference>
<evidence type="ECO:0000256" key="2">
    <source>
        <dbReference type="ARBA" id="ARBA00009928"/>
    </source>
</evidence>
<dbReference type="GO" id="GO:0004503">
    <property type="term" value="F:tyrosinase activity"/>
    <property type="evidence" value="ECO:0007669"/>
    <property type="project" value="UniProtKB-EC"/>
</dbReference>
<evidence type="ECO:0000256" key="8">
    <source>
        <dbReference type="ARBA" id="ARBA00023101"/>
    </source>
</evidence>
<evidence type="ECO:0000313" key="15">
    <source>
        <dbReference type="Proteomes" id="UP000054549"/>
    </source>
</evidence>
<feature type="domain" description="Tyrosinase copper-binding" evidence="13">
    <location>
        <begin position="281"/>
        <end position="292"/>
    </location>
</feature>
<dbReference type="PROSITE" id="PS00498">
    <property type="entry name" value="TYROSINASE_2"/>
    <property type="match status" value="1"/>
</dbReference>
<dbReference type="Gene3D" id="2.60.310.20">
    <property type="match status" value="1"/>
</dbReference>
<dbReference type="InterPro" id="IPR002227">
    <property type="entry name" value="Tyrosinase_Cu-bd"/>
</dbReference>
<dbReference type="Pfam" id="PF00264">
    <property type="entry name" value="Tyrosinase"/>
    <property type="match status" value="1"/>
</dbReference>
<evidence type="ECO:0000313" key="14">
    <source>
        <dbReference type="EMBL" id="KIL63081.1"/>
    </source>
</evidence>
<keyword evidence="5" id="KW-0560">Oxidoreductase</keyword>
<evidence type="ECO:0000256" key="5">
    <source>
        <dbReference type="ARBA" id="ARBA00023002"/>
    </source>
</evidence>
<evidence type="ECO:0000256" key="4">
    <source>
        <dbReference type="ARBA" id="ARBA00022723"/>
    </source>
</evidence>
<proteinExistence type="inferred from homology"/>
<evidence type="ECO:0000256" key="7">
    <source>
        <dbReference type="ARBA" id="ARBA00023033"/>
    </source>
</evidence>
<evidence type="ECO:0000256" key="1">
    <source>
        <dbReference type="ARBA" id="ARBA00001973"/>
    </source>
</evidence>
<feature type="region of interest" description="Disordered" evidence="11">
    <location>
        <begin position="543"/>
        <end position="570"/>
    </location>
</feature>
<dbReference type="InParanoid" id="A0A0C2X1R3"/>
<sequence>MSSGRIVISGATGGVSQRLEINDFVQNAKFFTLYIRALQLTLRLESLQSVDEVKDASFFGIGGIHGEPYIAWNGATGSFAPGKWPFGGYCTHGSALFPTWHRPYVLLIEQLLQQSAINAAAKFTVDTQSWKDAAVQFRVPYWDWAKNTVPPAEVINSPTLTITNFDGSSVEVDNPIMHYRFKNMPLPFDPPFDQLPTTLRHPDGSGNENIDELKSALSSIQTQTSDDTMALLNMVNDWPTFSNHRDSAGSQTNSLESIHDNIHVQVGGQGHMSSPNVAAFDPIFYLHHANVDRLLSLWSALNLDVVVNKSPNDQMGTFTLSPDTTLDVSTDLSPFWDSESTFWQSSKLFNDNKHFYNTDKLGYTYPDFATINRNQPTEVKNAAQNSVNVLLQQTPASIFNVNSDRDDVDQWYNWTARIRVKKFELGRSFSVLIFLGDVPKESKDWLGSNNLVGVHHVFANSSAGECENCNTNINLIHEGFIHLNRHLLRVKPNQTAFDPETIKPYLKEQLHWRTIDTNGQPVQVNSLEVTVISVTLSKASDSNFPATGDRQLHQGVTSGRPGGTTQHTRD</sequence>
<dbReference type="PANTHER" id="PTHR11474:SF76">
    <property type="entry name" value="SHKT DOMAIN-CONTAINING PROTEIN"/>
    <property type="match status" value="1"/>
</dbReference>
<evidence type="ECO:0000256" key="9">
    <source>
        <dbReference type="ARBA" id="ARBA00048233"/>
    </source>
</evidence>
<evidence type="ECO:0000256" key="10">
    <source>
        <dbReference type="ARBA" id="ARBA00048881"/>
    </source>
</evidence>
<keyword evidence="7" id="KW-0503">Monooxygenase</keyword>
<evidence type="ECO:0000256" key="3">
    <source>
        <dbReference type="ARBA" id="ARBA00011906"/>
    </source>
</evidence>
<dbReference type="Gene3D" id="1.10.1280.10">
    <property type="entry name" value="Di-copper center containing domain from catechol oxidase"/>
    <property type="match status" value="1"/>
</dbReference>
<keyword evidence="4" id="KW-0479">Metal-binding</keyword>
<dbReference type="EC" id="1.14.18.1" evidence="3"/>
<dbReference type="Proteomes" id="UP000054549">
    <property type="component" value="Unassembled WGS sequence"/>
</dbReference>
<evidence type="ECO:0000256" key="11">
    <source>
        <dbReference type="SAM" id="MobiDB-lite"/>
    </source>
</evidence>
<keyword evidence="8" id="KW-0470">Melanin biosynthesis</keyword>
<dbReference type="GO" id="GO:0042438">
    <property type="term" value="P:melanin biosynthetic process"/>
    <property type="evidence" value="ECO:0007669"/>
    <property type="project" value="UniProtKB-KW"/>
</dbReference>
<dbReference type="EMBL" id="KN818263">
    <property type="protein sequence ID" value="KIL63081.1"/>
    <property type="molecule type" value="Genomic_DNA"/>
</dbReference>
<comment type="cofactor">
    <cofactor evidence="1">
        <name>Cu(2+)</name>
        <dbReference type="ChEBI" id="CHEBI:29036"/>
    </cofactor>
</comment>
<gene>
    <name evidence="14" type="ORF">M378DRAFT_179454</name>
</gene>
<dbReference type="HOGENOM" id="CLU_013691_3_1_1"/>
<comment type="catalytic activity">
    <reaction evidence="9">
        <text>2 L-dopa + O2 = 2 L-dopaquinone + 2 H2O</text>
        <dbReference type="Rhea" id="RHEA:34287"/>
        <dbReference type="ChEBI" id="CHEBI:15377"/>
        <dbReference type="ChEBI" id="CHEBI:15379"/>
        <dbReference type="ChEBI" id="CHEBI:57504"/>
        <dbReference type="ChEBI" id="CHEBI:57924"/>
        <dbReference type="EC" id="1.14.18.1"/>
    </reaction>
</comment>
<dbReference type="PANTHER" id="PTHR11474">
    <property type="entry name" value="TYROSINASE FAMILY MEMBER"/>
    <property type="match status" value="1"/>
</dbReference>
<dbReference type="AlphaFoldDB" id="A0A0C2X1R3"/>
<dbReference type="PROSITE" id="PS00497">
    <property type="entry name" value="TYROSINASE_1"/>
    <property type="match status" value="1"/>
</dbReference>
<dbReference type="STRING" id="946122.A0A0C2X1R3"/>
<dbReference type="InterPro" id="IPR008922">
    <property type="entry name" value="Di-copper_centre_dom_sf"/>
</dbReference>
<keyword evidence="15" id="KW-1185">Reference proteome</keyword>
<evidence type="ECO:0000259" key="12">
    <source>
        <dbReference type="PROSITE" id="PS00497"/>
    </source>
</evidence>
<keyword evidence="6" id="KW-0186">Copper</keyword>
<feature type="domain" description="Tyrosinase copper-binding" evidence="12">
    <location>
        <begin position="92"/>
        <end position="109"/>
    </location>
</feature>
<dbReference type="PRINTS" id="PR00092">
    <property type="entry name" value="TYROSINASE"/>
</dbReference>